<comment type="catalytic activity">
    <reaction evidence="6">
        <text>a sn-glycero-3-phosphodiester + H2O = an alcohol + sn-glycerol 3-phosphate + H(+)</text>
        <dbReference type="Rhea" id="RHEA:12969"/>
        <dbReference type="ChEBI" id="CHEBI:15377"/>
        <dbReference type="ChEBI" id="CHEBI:15378"/>
        <dbReference type="ChEBI" id="CHEBI:30879"/>
        <dbReference type="ChEBI" id="CHEBI:57597"/>
        <dbReference type="ChEBI" id="CHEBI:83408"/>
        <dbReference type="EC" id="3.1.4.46"/>
    </reaction>
</comment>
<keyword evidence="9" id="KW-1185">Reference proteome</keyword>
<dbReference type="Gene3D" id="3.20.20.190">
    <property type="entry name" value="Phosphatidylinositol (PI) phosphodiesterase"/>
    <property type="match status" value="1"/>
</dbReference>
<evidence type="ECO:0000256" key="1">
    <source>
        <dbReference type="ARBA" id="ARBA00007277"/>
    </source>
</evidence>
<organism evidence="8 9">
    <name type="scientific">Coemansia erecta</name>
    <dbReference type="NCBI Taxonomy" id="147472"/>
    <lineage>
        <taxon>Eukaryota</taxon>
        <taxon>Fungi</taxon>
        <taxon>Fungi incertae sedis</taxon>
        <taxon>Zoopagomycota</taxon>
        <taxon>Kickxellomycotina</taxon>
        <taxon>Kickxellomycetes</taxon>
        <taxon>Kickxellales</taxon>
        <taxon>Kickxellaceae</taxon>
        <taxon>Coemansia</taxon>
    </lineage>
</organism>
<dbReference type="InterPro" id="IPR030395">
    <property type="entry name" value="GP_PDE_dom"/>
</dbReference>
<keyword evidence="5" id="KW-0378">Hydrolase</keyword>
<comment type="similarity">
    <text evidence="1">Belongs to the glycerophosphoryl diester phosphodiesterase family.</text>
</comment>
<evidence type="ECO:0000256" key="2">
    <source>
        <dbReference type="ARBA" id="ARBA00012247"/>
    </source>
</evidence>
<accession>A0A9W7XWH8</accession>
<dbReference type="SUPFAM" id="SSF51695">
    <property type="entry name" value="PLC-like phosphodiesterases"/>
    <property type="match status" value="1"/>
</dbReference>
<feature type="domain" description="GP-PDE" evidence="7">
    <location>
        <begin position="73"/>
        <end position="435"/>
    </location>
</feature>
<dbReference type="Pfam" id="PF03009">
    <property type="entry name" value="GDPD"/>
    <property type="match status" value="1"/>
</dbReference>
<gene>
    <name evidence="8" type="ORF">LPJ53_004765</name>
</gene>
<dbReference type="AlphaFoldDB" id="A0A9W7XWH8"/>
<evidence type="ECO:0000313" key="8">
    <source>
        <dbReference type="EMBL" id="KAJ1720636.1"/>
    </source>
</evidence>
<evidence type="ECO:0000259" key="7">
    <source>
        <dbReference type="PROSITE" id="PS51704"/>
    </source>
</evidence>
<sequence length="443" mass="50084">MSLRSCISKLKRDLPIVLVIVATFVVSGGVFLLVAPPSSMIASANLAQPLSFAVSVSKNISSAKWNTLSGAMPQLVGHRGEKAFMPEHSLGSYWQAALEGADYIEPDLGLTKDGHLVVNHNEYLGETTNVASIASLAHLRTNKTWIDDTTGMNQTVVNEWFISDMTLEQVKMVRINQDPKYPWRPQHFNGLFGVLTFEEYLQTILNLTSTLKRPFGVIPELKSPKLYNRGRPYDRYFEDRAILTMQHYGWANITRWINRELHADLNLQSISEAFAGLQKGPSAWQSFDLDTARYLAQHTDTPVVALVEKLPWAFTPKGLDQIAQFAKIISSWKDVYLVGPVAYLQSSGISWDDDEIAKLGGFIEANDLPREIHARGMELSPYTFYDSHQDMGYLCSDKSSATFCPRNRKEELFYFFELGVDYLFVENIVEASMLRLEYDNTLR</sequence>
<evidence type="ECO:0000256" key="6">
    <source>
        <dbReference type="ARBA" id="ARBA00047512"/>
    </source>
</evidence>
<evidence type="ECO:0000256" key="3">
    <source>
        <dbReference type="ARBA" id="ARBA00022729"/>
    </source>
</evidence>
<dbReference type="PROSITE" id="PS51704">
    <property type="entry name" value="GP_PDE"/>
    <property type="match status" value="1"/>
</dbReference>
<dbReference type="PANTHER" id="PTHR43620">
    <property type="entry name" value="GLYCEROPHOSPHORYL DIESTER PHOSPHODIESTERASE"/>
    <property type="match status" value="1"/>
</dbReference>
<dbReference type="PANTHER" id="PTHR43620:SF7">
    <property type="entry name" value="GLYCEROPHOSPHODIESTER PHOSPHODIESTERASE GDPD5-RELATED"/>
    <property type="match status" value="1"/>
</dbReference>
<protein>
    <recommendedName>
        <fullName evidence="2">glycerophosphodiester phosphodiesterase</fullName>
        <ecNumber evidence="2">3.1.4.46</ecNumber>
    </recommendedName>
</protein>
<dbReference type="InterPro" id="IPR017946">
    <property type="entry name" value="PLC-like_Pdiesterase_TIM-brl"/>
</dbReference>
<keyword evidence="3" id="KW-0732">Signal</keyword>
<dbReference type="GO" id="GO:0006071">
    <property type="term" value="P:glycerol metabolic process"/>
    <property type="evidence" value="ECO:0007669"/>
    <property type="project" value="UniProtKB-KW"/>
</dbReference>
<dbReference type="GO" id="GO:0006629">
    <property type="term" value="P:lipid metabolic process"/>
    <property type="evidence" value="ECO:0007669"/>
    <property type="project" value="InterPro"/>
</dbReference>
<dbReference type="EMBL" id="JANBOJ010000239">
    <property type="protein sequence ID" value="KAJ1720636.1"/>
    <property type="molecule type" value="Genomic_DNA"/>
</dbReference>
<dbReference type="GO" id="GO:0008889">
    <property type="term" value="F:glycerophosphodiester phosphodiesterase activity"/>
    <property type="evidence" value="ECO:0007669"/>
    <property type="project" value="UniProtKB-EC"/>
</dbReference>
<reference evidence="8" key="1">
    <citation type="submission" date="2022-07" db="EMBL/GenBank/DDBJ databases">
        <title>Phylogenomic reconstructions and comparative analyses of Kickxellomycotina fungi.</title>
        <authorList>
            <person name="Reynolds N.K."/>
            <person name="Stajich J.E."/>
            <person name="Barry K."/>
            <person name="Grigoriev I.V."/>
            <person name="Crous P."/>
            <person name="Smith M.E."/>
        </authorList>
    </citation>
    <scope>NUCLEOTIDE SEQUENCE</scope>
    <source>
        <strain evidence="8">NBRC 32514</strain>
    </source>
</reference>
<proteinExistence type="inferred from homology"/>
<evidence type="ECO:0000256" key="4">
    <source>
        <dbReference type="ARBA" id="ARBA00022798"/>
    </source>
</evidence>
<dbReference type="Proteomes" id="UP001149813">
    <property type="component" value="Unassembled WGS sequence"/>
</dbReference>
<dbReference type="OrthoDB" id="1058301at2759"/>
<name>A0A9W7XWH8_9FUNG</name>
<evidence type="ECO:0000313" key="9">
    <source>
        <dbReference type="Proteomes" id="UP001149813"/>
    </source>
</evidence>
<keyword evidence="4" id="KW-0319">Glycerol metabolism</keyword>
<dbReference type="EC" id="3.1.4.46" evidence="2"/>
<evidence type="ECO:0000256" key="5">
    <source>
        <dbReference type="ARBA" id="ARBA00022801"/>
    </source>
</evidence>
<comment type="caution">
    <text evidence="8">The sequence shown here is derived from an EMBL/GenBank/DDBJ whole genome shotgun (WGS) entry which is preliminary data.</text>
</comment>